<dbReference type="Proteomes" id="UP000240760">
    <property type="component" value="Unassembled WGS sequence"/>
</dbReference>
<keyword evidence="1" id="KW-0472">Membrane</keyword>
<feature type="transmembrane region" description="Helical" evidence="1">
    <location>
        <begin position="6"/>
        <end position="27"/>
    </location>
</feature>
<accession>A0A2T4BY28</accession>
<sequence>MRTGRILAWQGVIEAAFICMFLIWPLIHELTRGLCLSAAQFAHDGYGLNPRCHHPAFLQLMMN</sequence>
<name>A0A2T4BY28_TRILO</name>
<dbReference type="EMBL" id="KZ679136">
    <property type="protein sequence ID" value="PTB74175.1"/>
    <property type="molecule type" value="Genomic_DNA"/>
</dbReference>
<keyword evidence="3" id="KW-1185">Reference proteome</keyword>
<organism evidence="2 3">
    <name type="scientific">Trichoderma longibrachiatum ATCC 18648</name>
    <dbReference type="NCBI Taxonomy" id="983965"/>
    <lineage>
        <taxon>Eukaryota</taxon>
        <taxon>Fungi</taxon>
        <taxon>Dikarya</taxon>
        <taxon>Ascomycota</taxon>
        <taxon>Pezizomycotina</taxon>
        <taxon>Sordariomycetes</taxon>
        <taxon>Hypocreomycetidae</taxon>
        <taxon>Hypocreales</taxon>
        <taxon>Hypocreaceae</taxon>
        <taxon>Trichoderma</taxon>
    </lineage>
</organism>
<proteinExistence type="predicted"/>
<dbReference type="AlphaFoldDB" id="A0A2T4BY28"/>
<evidence type="ECO:0000313" key="3">
    <source>
        <dbReference type="Proteomes" id="UP000240760"/>
    </source>
</evidence>
<reference evidence="2 3" key="1">
    <citation type="submission" date="2016-07" db="EMBL/GenBank/DDBJ databases">
        <title>Multiple horizontal gene transfer events from other fungi enriched the ability of initially mycotrophic Trichoderma (Ascomycota) to feed on dead plant biomass.</title>
        <authorList>
            <consortium name="DOE Joint Genome Institute"/>
            <person name="Aerts A."/>
            <person name="Atanasova L."/>
            <person name="Chenthamara K."/>
            <person name="Zhang J."/>
            <person name="Grujic M."/>
            <person name="Henrissat B."/>
            <person name="Kuo A."/>
            <person name="Salamov A."/>
            <person name="Lipzen A."/>
            <person name="Labutti K."/>
            <person name="Barry K."/>
            <person name="Miao Y."/>
            <person name="Rahimi M.J."/>
            <person name="Shen Q."/>
            <person name="Grigoriev I.V."/>
            <person name="Kubicek C.P."/>
            <person name="Druzhinina I.S."/>
        </authorList>
    </citation>
    <scope>NUCLEOTIDE SEQUENCE [LARGE SCALE GENOMIC DNA]</scope>
    <source>
        <strain evidence="2 3">ATCC 18648</strain>
    </source>
</reference>
<evidence type="ECO:0000313" key="2">
    <source>
        <dbReference type="EMBL" id="PTB74175.1"/>
    </source>
</evidence>
<protein>
    <submittedName>
        <fullName evidence="2">Uncharacterized protein</fullName>
    </submittedName>
</protein>
<keyword evidence="1" id="KW-1133">Transmembrane helix</keyword>
<evidence type="ECO:0000256" key="1">
    <source>
        <dbReference type="SAM" id="Phobius"/>
    </source>
</evidence>
<keyword evidence="1" id="KW-0812">Transmembrane</keyword>
<gene>
    <name evidence="2" type="ORF">M440DRAFT_109709</name>
</gene>